<evidence type="ECO:0000256" key="13">
    <source>
        <dbReference type="RuleBase" id="RU000688"/>
    </source>
</evidence>
<evidence type="ECO:0000256" key="1">
    <source>
        <dbReference type="ARBA" id="ARBA00004651"/>
    </source>
</evidence>
<keyword evidence="7 13" id="KW-0297">G-protein coupled receptor</keyword>
<keyword evidence="2 14" id="KW-1003">Cell membrane</keyword>
<reference evidence="16" key="2">
    <citation type="submission" date="2025-08" db="UniProtKB">
        <authorList>
            <consortium name="Ensembl"/>
        </authorList>
    </citation>
    <scope>IDENTIFICATION</scope>
</reference>
<proteinExistence type="inferred from homology"/>
<evidence type="ECO:0000256" key="5">
    <source>
        <dbReference type="ARBA" id="ARBA00022725"/>
    </source>
</evidence>
<evidence type="ECO:0000313" key="16">
    <source>
        <dbReference type="Ensembl" id="ENSSFAP00005025655.1"/>
    </source>
</evidence>
<dbReference type="Proteomes" id="UP000472267">
    <property type="component" value="Chromosome 14"/>
</dbReference>
<keyword evidence="4 13" id="KW-0812">Transmembrane</keyword>
<dbReference type="GO" id="GO:0004984">
    <property type="term" value="F:olfactory receptor activity"/>
    <property type="evidence" value="ECO:0007669"/>
    <property type="project" value="InterPro"/>
</dbReference>
<dbReference type="PRINTS" id="PR00237">
    <property type="entry name" value="GPCRRHODOPSN"/>
</dbReference>
<feature type="transmembrane region" description="Helical" evidence="14">
    <location>
        <begin position="128"/>
        <end position="158"/>
    </location>
</feature>
<dbReference type="InParanoid" id="A0A672H9C2"/>
<dbReference type="PANTHER" id="PTHR26451">
    <property type="entry name" value="G_PROTEIN_RECEP_F1_2 DOMAIN-CONTAINING PROTEIN"/>
    <property type="match status" value="1"/>
</dbReference>
<feature type="transmembrane region" description="Helical" evidence="14">
    <location>
        <begin position="57"/>
        <end position="82"/>
    </location>
</feature>
<evidence type="ECO:0000259" key="15">
    <source>
        <dbReference type="PROSITE" id="PS50262"/>
    </source>
</evidence>
<dbReference type="GO" id="GO:0005886">
    <property type="term" value="C:plasma membrane"/>
    <property type="evidence" value="ECO:0007669"/>
    <property type="project" value="UniProtKB-SubCell"/>
</dbReference>
<keyword evidence="10 13" id="KW-0675">Receptor</keyword>
<evidence type="ECO:0000313" key="17">
    <source>
        <dbReference type="Proteomes" id="UP000472267"/>
    </source>
</evidence>
<dbReference type="Gene3D" id="1.20.1070.10">
    <property type="entry name" value="Rhodopsin 7-helix transmembrane proteins"/>
    <property type="match status" value="1"/>
</dbReference>
<feature type="transmembrane region" description="Helical" evidence="14">
    <location>
        <begin position="94"/>
        <end position="116"/>
    </location>
</feature>
<dbReference type="GO" id="GO:0005549">
    <property type="term" value="F:odorant binding"/>
    <property type="evidence" value="ECO:0007669"/>
    <property type="project" value="TreeGrafter"/>
</dbReference>
<keyword evidence="17" id="KW-1185">Reference proteome</keyword>
<keyword evidence="11" id="KW-0325">Glycoprotein</keyword>
<dbReference type="PROSITE" id="PS00237">
    <property type="entry name" value="G_PROTEIN_RECEP_F1_1"/>
    <property type="match status" value="1"/>
</dbReference>
<dbReference type="Pfam" id="PF13853">
    <property type="entry name" value="7tm_4"/>
    <property type="match status" value="1"/>
</dbReference>
<accession>A0A672H9C2</accession>
<dbReference type="InterPro" id="IPR000276">
    <property type="entry name" value="GPCR_Rhodpsn"/>
</dbReference>
<dbReference type="FunCoup" id="A0A672H9C2">
    <property type="interactions" value="217"/>
</dbReference>
<feature type="domain" description="G-protein coupled receptors family 1 profile" evidence="15">
    <location>
        <begin position="37"/>
        <end position="287"/>
    </location>
</feature>
<keyword evidence="3 14" id="KW-0716">Sensory transduction</keyword>
<dbReference type="OMA" id="ITWLYAI"/>
<dbReference type="InterPro" id="IPR000725">
    <property type="entry name" value="Olfact_rcpt"/>
</dbReference>
<dbReference type="AlphaFoldDB" id="A0A672H9C2"/>
<evidence type="ECO:0000256" key="12">
    <source>
        <dbReference type="ARBA" id="ARBA00023224"/>
    </source>
</evidence>
<comment type="similarity">
    <text evidence="13">Belongs to the G-protein coupled receptor 1 family.</text>
</comment>
<dbReference type="PROSITE" id="PS50262">
    <property type="entry name" value="G_PROTEIN_RECEP_F1_2"/>
    <property type="match status" value="1"/>
</dbReference>
<evidence type="ECO:0000256" key="7">
    <source>
        <dbReference type="ARBA" id="ARBA00023040"/>
    </source>
</evidence>
<dbReference type="Ensembl" id="ENSSFAT00005026670.1">
    <property type="protein sequence ID" value="ENSSFAP00005025655.1"/>
    <property type="gene ID" value="ENSSFAG00005013188.1"/>
</dbReference>
<reference evidence="16" key="3">
    <citation type="submission" date="2025-09" db="UniProtKB">
        <authorList>
            <consortium name="Ensembl"/>
        </authorList>
    </citation>
    <scope>IDENTIFICATION</scope>
</reference>
<dbReference type="PRINTS" id="PR00245">
    <property type="entry name" value="OLFACTORYR"/>
</dbReference>
<dbReference type="GO" id="GO:0004930">
    <property type="term" value="F:G protein-coupled receptor activity"/>
    <property type="evidence" value="ECO:0007669"/>
    <property type="project" value="UniProtKB-KW"/>
</dbReference>
<dbReference type="PANTHER" id="PTHR26451:SF885">
    <property type="entry name" value="OLFACTORY RECEPTOR"/>
    <property type="match status" value="1"/>
</dbReference>
<feature type="transmembrane region" description="Helical" evidence="14">
    <location>
        <begin position="266"/>
        <end position="287"/>
    </location>
</feature>
<keyword evidence="6 14" id="KW-1133">Transmembrane helix</keyword>
<sequence length="312" mass="34345">VDNQPSHFTLSGYFDVGLLKYLCFVLLLCLYLLIVGANLLLILVICVNRTLHEPMYLFLLSLFVNELYGSSGLFPLLLVQVLSDSHTVSAPLCFLQIFSLHCYGAVEYVSLAVMSYDRYLAICHPLRYGAWMSCGTIGALIAAAWLYGVTVCVVMVALSSSLRLCGNVIHKVYCDNFSVVKLACADITAVNIHGIATILISLGAPLAFIFYTYFKILAVCVAGSRQTRQKAVSTCAPHLTSVLHFTSAAMFELLQGRFDMTGTPLPLRVVLSLYWFTCQPLLNPLVYGLSLSKIRLKCTGLISVPINFRSLL</sequence>
<protein>
    <recommendedName>
        <fullName evidence="14">Olfactory receptor</fullName>
    </recommendedName>
</protein>
<dbReference type="InterPro" id="IPR017452">
    <property type="entry name" value="GPCR_Rhodpsn_7TM"/>
</dbReference>
<name>A0A672H9C2_SALFA</name>
<dbReference type="InterPro" id="IPR052921">
    <property type="entry name" value="GPCR1_Superfamily_Member"/>
</dbReference>
<evidence type="ECO:0000256" key="11">
    <source>
        <dbReference type="ARBA" id="ARBA00023180"/>
    </source>
</evidence>
<keyword evidence="9" id="KW-1015">Disulfide bond</keyword>
<evidence type="ECO:0000256" key="4">
    <source>
        <dbReference type="ARBA" id="ARBA00022692"/>
    </source>
</evidence>
<feature type="transmembrane region" description="Helical" evidence="14">
    <location>
        <begin position="18"/>
        <end position="45"/>
    </location>
</feature>
<keyword evidence="12 13" id="KW-0807">Transducer</keyword>
<keyword evidence="8 14" id="KW-0472">Membrane</keyword>
<feature type="transmembrane region" description="Helical" evidence="14">
    <location>
        <begin position="235"/>
        <end position="254"/>
    </location>
</feature>
<evidence type="ECO:0000256" key="6">
    <source>
        <dbReference type="ARBA" id="ARBA00022989"/>
    </source>
</evidence>
<dbReference type="FunFam" id="1.20.1070.10:FF:000024">
    <property type="entry name" value="Olfactory receptor"/>
    <property type="match status" value="1"/>
</dbReference>
<dbReference type="SUPFAM" id="SSF81321">
    <property type="entry name" value="Family A G protein-coupled receptor-like"/>
    <property type="match status" value="1"/>
</dbReference>
<evidence type="ECO:0000256" key="3">
    <source>
        <dbReference type="ARBA" id="ARBA00022606"/>
    </source>
</evidence>
<evidence type="ECO:0000256" key="8">
    <source>
        <dbReference type="ARBA" id="ARBA00023136"/>
    </source>
</evidence>
<evidence type="ECO:0000256" key="2">
    <source>
        <dbReference type="ARBA" id="ARBA00022475"/>
    </source>
</evidence>
<comment type="subcellular location">
    <subcellularLocation>
        <location evidence="1 14">Cell membrane</location>
        <topology evidence="1 14">Multi-pass membrane protein</topology>
    </subcellularLocation>
</comment>
<evidence type="ECO:0000256" key="14">
    <source>
        <dbReference type="RuleBase" id="RU363047"/>
    </source>
</evidence>
<evidence type="ECO:0000256" key="9">
    <source>
        <dbReference type="ARBA" id="ARBA00023157"/>
    </source>
</evidence>
<organism evidence="16 17">
    <name type="scientific">Salarias fasciatus</name>
    <name type="common">Jewelled blenny</name>
    <name type="synonym">Blennius fasciatus</name>
    <dbReference type="NCBI Taxonomy" id="181472"/>
    <lineage>
        <taxon>Eukaryota</taxon>
        <taxon>Metazoa</taxon>
        <taxon>Chordata</taxon>
        <taxon>Craniata</taxon>
        <taxon>Vertebrata</taxon>
        <taxon>Euteleostomi</taxon>
        <taxon>Actinopterygii</taxon>
        <taxon>Neopterygii</taxon>
        <taxon>Teleostei</taxon>
        <taxon>Neoteleostei</taxon>
        <taxon>Acanthomorphata</taxon>
        <taxon>Ovalentaria</taxon>
        <taxon>Blenniimorphae</taxon>
        <taxon>Blenniiformes</taxon>
        <taxon>Blennioidei</taxon>
        <taxon>Blenniidae</taxon>
        <taxon>Salariinae</taxon>
        <taxon>Salarias</taxon>
    </lineage>
</organism>
<evidence type="ECO:0000256" key="10">
    <source>
        <dbReference type="ARBA" id="ARBA00023170"/>
    </source>
</evidence>
<feature type="transmembrane region" description="Helical" evidence="14">
    <location>
        <begin position="192"/>
        <end position="214"/>
    </location>
</feature>
<reference evidence="16" key="1">
    <citation type="submission" date="2019-06" db="EMBL/GenBank/DDBJ databases">
        <authorList>
            <consortium name="Wellcome Sanger Institute Data Sharing"/>
        </authorList>
    </citation>
    <scope>NUCLEOTIDE SEQUENCE [LARGE SCALE GENOMIC DNA]</scope>
</reference>
<keyword evidence="5 14" id="KW-0552">Olfaction</keyword>